<sequence length="737" mass="85755">MENQNLLNEFEKLQQEIENINKYFNQLIEKEQKMRIVLQNQQILNAKHKYNADLLQKPLYQQMIGISAPEKSGHQHEYPNGLNIPPANPNRIPQNHEEENKQQQPAGQQGLDQNFMGMNGIQGPQPTFGNDYQSQMDGISQNPNQQNQLDQTQRHITNKPSLSQEQLLIMQQQMNQFPQEFYGFQVVNGTLQVSNPQQASQLVEMMFSSQQGQLILQNSKQVMQTVEKAIAEKEAQFKKQLQTQFAEFQQKYLKNNSTQELKNTITQKEEEIKRINQSMATLKEQVKEKSAEIELWKSKAINLNKTNQNGNTTTLVYDQEIKKLSLVILNQQKEIDEWKSKAMNGGIANTLDGTTNMPAASGSERIAQQRALLLFIEVERLKKIIEKYKEMTDVNLDGTNAVNNVGGKKRSIFTDNNRIFGFQSNNLNLTNNDDPDIQNLRRLLESKIQEVDEWRMKFAKLAEKAQERDQLESEVYRLKQALEDTLANGGVYRSHGHTSDSDKVNMLQIELQKAASALKDKIAENEMLRMNQLNMNQTLKNTNVQVQQFTSDAQGKNQQLTGELGKLTNVLKDKLKQNEELRGYMMKLEQMIKEKQYENQQLIQRMQQMQNLMLDKQQFSQKVQQYETTIHNMRDEFEKVQNLVKDKVKENELLKQNLQRLQQLQNNREAFENEVRKIQQALEIKARECEEWKLRCKAIEQKLQQAAQIEARAKDSEYKLRNLIQEISILPHKISKM</sequence>
<protein>
    <submittedName>
        <fullName evidence="3">Uncharacterized protein</fullName>
    </submittedName>
</protein>
<organism evidence="3 4">
    <name type="scientific">Tetrahymena thermophila (strain SB210)</name>
    <dbReference type="NCBI Taxonomy" id="312017"/>
    <lineage>
        <taxon>Eukaryota</taxon>
        <taxon>Sar</taxon>
        <taxon>Alveolata</taxon>
        <taxon>Ciliophora</taxon>
        <taxon>Intramacronucleata</taxon>
        <taxon>Oligohymenophorea</taxon>
        <taxon>Hymenostomatida</taxon>
        <taxon>Tetrahymenina</taxon>
        <taxon>Tetrahymenidae</taxon>
        <taxon>Tetrahymena</taxon>
    </lineage>
</organism>
<keyword evidence="4" id="KW-1185">Reference proteome</keyword>
<dbReference type="STRING" id="312017.Q24GE2"/>
<feature type="region of interest" description="Disordered" evidence="2">
    <location>
        <begin position="70"/>
        <end position="150"/>
    </location>
</feature>
<dbReference type="RefSeq" id="XP_001027171.1">
    <property type="nucleotide sequence ID" value="XM_001027171.1"/>
</dbReference>
<dbReference type="eggNOG" id="ENOG502SZNR">
    <property type="taxonomic scope" value="Eukaryota"/>
</dbReference>
<dbReference type="GeneID" id="7838643"/>
<reference evidence="4" key="1">
    <citation type="journal article" date="2006" name="PLoS Biol.">
        <title>Macronuclear genome sequence of the ciliate Tetrahymena thermophila, a model eukaryote.</title>
        <authorList>
            <person name="Eisen J.A."/>
            <person name="Coyne R.S."/>
            <person name="Wu M."/>
            <person name="Wu D."/>
            <person name="Thiagarajan M."/>
            <person name="Wortman J.R."/>
            <person name="Badger J.H."/>
            <person name="Ren Q."/>
            <person name="Amedeo P."/>
            <person name="Jones K.M."/>
            <person name="Tallon L.J."/>
            <person name="Delcher A.L."/>
            <person name="Salzberg S.L."/>
            <person name="Silva J.C."/>
            <person name="Haas B.J."/>
            <person name="Majoros W.H."/>
            <person name="Farzad M."/>
            <person name="Carlton J.M."/>
            <person name="Smith R.K. Jr."/>
            <person name="Garg J."/>
            <person name="Pearlman R.E."/>
            <person name="Karrer K.M."/>
            <person name="Sun L."/>
            <person name="Manning G."/>
            <person name="Elde N.C."/>
            <person name="Turkewitz A.P."/>
            <person name="Asai D.J."/>
            <person name="Wilkes D.E."/>
            <person name="Wang Y."/>
            <person name="Cai H."/>
            <person name="Collins K."/>
            <person name="Stewart B.A."/>
            <person name="Lee S.R."/>
            <person name="Wilamowska K."/>
            <person name="Weinberg Z."/>
            <person name="Ruzzo W.L."/>
            <person name="Wloga D."/>
            <person name="Gaertig J."/>
            <person name="Frankel J."/>
            <person name="Tsao C.-C."/>
            <person name="Gorovsky M.A."/>
            <person name="Keeling P.J."/>
            <person name="Waller R.F."/>
            <person name="Patron N.J."/>
            <person name="Cherry J.M."/>
            <person name="Stover N.A."/>
            <person name="Krieger C.J."/>
            <person name="del Toro C."/>
            <person name="Ryder H.F."/>
            <person name="Williamson S.C."/>
            <person name="Barbeau R.A."/>
            <person name="Hamilton E.P."/>
            <person name="Orias E."/>
        </authorList>
    </citation>
    <scope>NUCLEOTIDE SEQUENCE [LARGE SCALE GENOMIC DNA]</scope>
    <source>
        <strain evidence="4">SB210</strain>
    </source>
</reference>
<feature type="compositionally biased region" description="Low complexity" evidence="2">
    <location>
        <begin position="102"/>
        <end position="113"/>
    </location>
</feature>
<evidence type="ECO:0000256" key="1">
    <source>
        <dbReference type="SAM" id="Coils"/>
    </source>
</evidence>
<dbReference type="KEGG" id="tet:TTHERM_00726490"/>
<feature type="coiled-coil region" evidence="1">
    <location>
        <begin position="437"/>
        <end position="488"/>
    </location>
</feature>
<evidence type="ECO:0000313" key="3">
    <source>
        <dbReference type="EMBL" id="EAS06929.1"/>
    </source>
</evidence>
<gene>
    <name evidence="3" type="ORF">TTHERM_00726490</name>
</gene>
<evidence type="ECO:0000256" key="2">
    <source>
        <dbReference type="SAM" id="MobiDB-lite"/>
    </source>
</evidence>
<feature type="coiled-coil region" evidence="1">
    <location>
        <begin position="3"/>
        <end position="33"/>
    </location>
</feature>
<dbReference type="EMBL" id="GG662257">
    <property type="protein sequence ID" value="EAS06929.1"/>
    <property type="molecule type" value="Genomic_DNA"/>
</dbReference>
<dbReference type="Proteomes" id="UP000009168">
    <property type="component" value="Unassembled WGS sequence"/>
</dbReference>
<keyword evidence="1" id="KW-0175">Coiled coil</keyword>
<dbReference type="OrthoDB" id="10688119at2759"/>
<dbReference type="HOGENOM" id="CLU_376655_0_0_1"/>
<dbReference type="InParanoid" id="Q24GE2"/>
<dbReference type="AlphaFoldDB" id="Q24GE2"/>
<feature type="coiled-coil region" evidence="1">
    <location>
        <begin position="585"/>
        <end position="726"/>
    </location>
</feature>
<feature type="coiled-coil region" evidence="1">
    <location>
        <begin position="216"/>
        <end position="341"/>
    </location>
</feature>
<evidence type="ECO:0000313" key="4">
    <source>
        <dbReference type="Proteomes" id="UP000009168"/>
    </source>
</evidence>
<name>Q24GE2_TETTS</name>
<feature type="compositionally biased region" description="Polar residues" evidence="2">
    <location>
        <begin position="122"/>
        <end position="150"/>
    </location>
</feature>
<accession>Q24GE2</accession>
<proteinExistence type="predicted"/>